<feature type="domain" description="ABC transporter" evidence="4">
    <location>
        <begin position="5"/>
        <end position="232"/>
    </location>
</feature>
<accession>A0ABN0B0X0</accession>
<dbReference type="Pfam" id="PF00005">
    <property type="entry name" value="ABC_tran"/>
    <property type="match status" value="1"/>
</dbReference>
<dbReference type="RefSeq" id="WP_006303846.1">
    <property type="nucleotide sequence ID" value="NZ_AEDQ01000016.1"/>
</dbReference>
<evidence type="ECO:0000256" key="1">
    <source>
        <dbReference type="ARBA" id="ARBA00022448"/>
    </source>
</evidence>
<organism evidence="5 6">
    <name type="scientific">Fannyhessea vaginae PB189-T1-4</name>
    <dbReference type="NCBI Taxonomy" id="866774"/>
    <lineage>
        <taxon>Bacteria</taxon>
        <taxon>Bacillati</taxon>
        <taxon>Actinomycetota</taxon>
        <taxon>Coriobacteriia</taxon>
        <taxon>Coriobacteriales</taxon>
        <taxon>Atopobiaceae</taxon>
        <taxon>Fannyhessea</taxon>
    </lineage>
</organism>
<proteinExistence type="predicted"/>
<dbReference type="Proteomes" id="UP000004431">
    <property type="component" value="Unassembled WGS sequence"/>
</dbReference>
<dbReference type="InterPro" id="IPR003593">
    <property type="entry name" value="AAA+_ATPase"/>
</dbReference>
<dbReference type="InterPro" id="IPR017911">
    <property type="entry name" value="MacB-like_ATP-bd"/>
</dbReference>
<dbReference type="SUPFAM" id="SSF52540">
    <property type="entry name" value="P-loop containing nucleoside triphosphate hydrolases"/>
    <property type="match status" value="1"/>
</dbReference>
<dbReference type="PANTHER" id="PTHR24220">
    <property type="entry name" value="IMPORT ATP-BINDING PROTEIN"/>
    <property type="match status" value="1"/>
</dbReference>
<keyword evidence="1" id="KW-0813">Transport</keyword>
<dbReference type="InterPro" id="IPR015854">
    <property type="entry name" value="ABC_transpr_LolD-like"/>
</dbReference>
<dbReference type="EMBL" id="AEDQ01000016">
    <property type="protein sequence ID" value="EFL44440.1"/>
    <property type="molecule type" value="Genomic_DNA"/>
</dbReference>
<sequence length="233" mass="25346">MGSIITAQGVTKTFGNQLVLRDISLTINEGEFVSIVGASGSGKTTLLYCLAGLYKPSSGNICLCGTNIETMPPSKLAEHRRANVGFIFQNFCLIPSLNVLDNILLPVRLSKRHVDMHAVECLLQELNLFEKKRSAVETLSGGEQQRVAIARAFIMKPRVIFADEPTASLDTRTGGAILTLIRSLRERYNTTVVLVSHDLAVASAAETAYLLQDGAIKQKMEHPTSDALYAALR</sequence>
<dbReference type="GO" id="GO:0005524">
    <property type="term" value="F:ATP binding"/>
    <property type="evidence" value="ECO:0007669"/>
    <property type="project" value="UniProtKB-KW"/>
</dbReference>
<dbReference type="InterPro" id="IPR017871">
    <property type="entry name" value="ABC_transporter-like_CS"/>
</dbReference>
<evidence type="ECO:0000313" key="5">
    <source>
        <dbReference type="EMBL" id="EFL44440.1"/>
    </source>
</evidence>
<dbReference type="PROSITE" id="PS00211">
    <property type="entry name" value="ABC_TRANSPORTER_1"/>
    <property type="match status" value="1"/>
</dbReference>
<protein>
    <submittedName>
        <fullName evidence="5">ABC transporter, ATP-binding protein</fullName>
    </submittedName>
</protein>
<gene>
    <name evidence="5" type="ORF">HMPREF9248_0383</name>
</gene>
<name>A0ABN0B0X0_9ACTN</name>
<keyword evidence="2" id="KW-0547">Nucleotide-binding</keyword>
<keyword evidence="6" id="KW-1185">Reference proteome</keyword>
<dbReference type="CDD" id="cd03255">
    <property type="entry name" value="ABC_MJ0796_LolCDE_FtsE"/>
    <property type="match status" value="1"/>
</dbReference>
<reference evidence="5 6" key="1">
    <citation type="submission" date="2010-08" db="EMBL/GenBank/DDBJ databases">
        <authorList>
            <person name="Durkin A.S."/>
            <person name="Madupu R."/>
            <person name="Torralba M."/>
            <person name="Gillis M."/>
            <person name="Methe B."/>
            <person name="Sutton G."/>
            <person name="Nelson K.E."/>
        </authorList>
    </citation>
    <scope>NUCLEOTIDE SEQUENCE [LARGE SCALE GENOMIC DNA]</scope>
    <source>
        <strain evidence="5 6">PB189-T1-4</strain>
    </source>
</reference>
<evidence type="ECO:0000256" key="2">
    <source>
        <dbReference type="ARBA" id="ARBA00022741"/>
    </source>
</evidence>
<dbReference type="SMART" id="SM00382">
    <property type="entry name" value="AAA"/>
    <property type="match status" value="1"/>
</dbReference>
<evidence type="ECO:0000259" key="4">
    <source>
        <dbReference type="PROSITE" id="PS50893"/>
    </source>
</evidence>
<dbReference type="PROSITE" id="PS50893">
    <property type="entry name" value="ABC_TRANSPORTER_2"/>
    <property type="match status" value="1"/>
</dbReference>
<evidence type="ECO:0000313" key="6">
    <source>
        <dbReference type="Proteomes" id="UP000004431"/>
    </source>
</evidence>
<comment type="caution">
    <text evidence="5">The sequence shown here is derived from an EMBL/GenBank/DDBJ whole genome shotgun (WGS) entry which is preliminary data.</text>
</comment>
<dbReference type="InterPro" id="IPR003439">
    <property type="entry name" value="ABC_transporter-like_ATP-bd"/>
</dbReference>
<dbReference type="InterPro" id="IPR027417">
    <property type="entry name" value="P-loop_NTPase"/>
</dbReference>
<evidence type="ECO:0000256" key="3">
    <source>
        <dbReference type="ARBA" id="ARBA00022840"/>
    </source>
</evidence>
<dbReference type="Gene3D" id="3.40.50.300">
    <property type="entry name" value="P-loop containing nucleotide triphosphate hydrolases"/>
    <property type="match status" value="1"/>
</dbReference>
<keyword evidence="3 5" id="KW-0067">ATP-binding</keyword>